<dbReference type="NCBIfam" id="NF033573">
    <property type="entry name" value="transpos_IS200"/>
    <property type="match status" value="1"/>
</dbReference>
<sequence>MKDHVHLVLTIPPKYSASDVVARLKAESASMLRKKFAWLKNVYWKENIVWSPGFFLSTVGANEKTIKEYVKWQGRQDSGQDQLRLGLKKGKQVPRL</sequence>
<feature type="domain" description="Transposase IS200-like" evidence="1">
    <location>
        <begin position="1"/>
        <end position="73"/>
    </location>
</feature>
<dbReference type="SUPFAM" id="SSF143422">
    <property type="entry name" value="Transposase IS200-like"/>
    <property type="match status" value="1"/>
</dbReference>
<dbReference type="Proteomes" id="UP000179227">
    <property type="component" value="Unassembled WGS sequence"/>
</dbReference>
<comment type="caution">
    <text evidence="2">The sequence shown here is derived from an EMBL/GenBank/DDBJ whole genome shotgun (WGS) entry which is preliminary data.</text>
</comment>
<name>A0A1F5I067_9BACT</name>
<reference evidence="2 3" key="1">
    <citation type="journal article" date="2016" name="Nat. Commun.">
        <title>Thousands of microbial genomes shed light on interconnected biogeochemical processes in an aquifer system.</title>
        <authorList>
            <person name="Anantharaman K."/>
            <person name="Brown C.T."/>
            <person name="Hug L.A."/>
            <person name="Sharon I."/>
            <person name="Castelle C.J."/>
            <person name="Probst A.J."/>
            <person name="Thomas B.C."/>
            <person name="Singh A."/>
            <person name="Wilkins M.J."/>
            <person name="Karaoz U."/>
            <person name="Brodie E.L."/>
            <person name="Williams K.H."/>
            <person name="Hubbard S.S."/>
            <person name="Banfield J.F."/>
        </authorList>
    </citation>
    <scope>NUCLEOTIDE SEQUENCE [LARGE SCALE GENOMIC DNA]</scope>
</reference>
<dbReference type="InterPro" id="IPR002686">
    <property type="entry name" value="Transposase_17"/>
</dbReference>
<dbReference type="Gene3D" id="3.30.70.1290">
    <property type="entry name" value="Transposase IS200-like"/>
    <property type="match status" value="1"/>
</dbReference>
<dbReference type="GO" id="GO:0003677">
    <property type="term" value="F:DNA binding"/>
    <property type="evidence" value="ECO:0007669"/>
    <property type="project" value="InterPro"/>
</dbReference>
<protein>
    <recommendedName>
        <fullName evidence="1">Transposase IS200-like domain-containing protein</fullName>
    </recommendedName>
</protein>
<evidence type="ECO:0000259" key="1">
    <source>
        <dbReference type="SMART" id="SM01321"/>
    </source>
</evidence>
<dbReference type="GO" id="GO:0004803">
    <property type="term" value="F:transposase activity"/>
    <property type="evidence" value="ECO:0007669"/>
    <property type="project" value="InterPro"/>
</dbReference>
<organism evidence="2 3">
    <name type="scientific">Candidatus Curtissbacteria bacterium RIFCSPLOWO2_01_FULL_42_26</name>
    <dbReference type="NCBI Taxonomy" id="1797729"/>
    <lineage>
        <taxon>Bacteria</taxon>
        <taxon>Candidatus Curtissiibacteriota</taxon>
    </lineage>
</organism>
<proteinExistence type="predicted"/>
<dbReference type="Pfam" id="PF01797">
    <property type="entry name" value="Y1_Tnp"/>
    <property type="match status" value="1"/>
</dbReference>
<dbReference type="SMART" id="SM01321">
    <property type="entry name" value="Y1_Tnp"/>
    <property type="match status" value="1"/>
</dbReference>
<dbReference type="EMBL" id="MFBS01000018">
    <property type="protein sequence ID" value="OGE09629.1"/>
    <property type="molecule type" value="Genomic_DNA"/>
</dbReference>
<dbReference type="AlphaFoldDB" id="A0A1F5I067"/>
<dbReference type="InterPro" id="IPR036515">
    <property type="entry name" value="Transposase_17_sf"/>
</dbReference>
<accession>A0A1F5I067</accession>
<evidence type="ECO:0000313" key="2">
    <source>
        <dbReference type="EMBL" id="OGE09629.1"/>
    </source>
</evidence>
<dbReference type="PANTHER" id="PTHR33360:SF2">
    <property type="entry name" value="TRANSPOSASE FOR INSERTION SEQUENCE ELEMENT IS200"/>
    <property type="match status" value="1"/>
</dbReference>
<dbReference type="GO" id="GO:0006313">
    <property type="term" value="P:DNA transposition"/>
    <property type="evidence" value="ECO:0007669"/>
    <property type="project" value="InterPro"/>
</dbReference>
<dbReference type="PANTHER" id="PTHR33360">
    <property type="entry name" value="TRANSPOSASE FOR INSERTION SEQUENCE ELEMENT IS200"/>
    <property type="match status" value="1"/>
</dbReference>
<evidence type="ECO:0000313" key="3">
    <source>
        <dbReference type="Proteomes" id="UP000179227"/>
    </source>
</evidence>
<gene>
    <name evidence="2" type="ORF">A3A60_01640</name>
</gene>